<keyword evidence="2" id="KW-0472">Membrane</keyword>
<accession>A0A9P6BZI6</accession>
<comment type="caution">
    <text evidence="3">The sequence shown here is derived from an EMBL/GenBank/DDBJ whole genome shotgun (WGS) entry which is preliminary data.</text>
</comment>
<keyword evidence="4" id="KW-1185">Reference proteome</keyword>
<evidence type="ECO:0000256" key="2">
    <source>
        <dbReference type="SAM" id="Phobius"/>
    </source>
</evidence>
<feature type="non-terminal residue" evidence="3">
    <location>
        <position position="357"/>
    </location>
</feature>
<dbReference type="OrthoDB" id="3122946at2759"/>
<proteinExistence type="predicted"/>
<protein>
    <submittedName>
        <fullName evidence="3">Uncharacterized protein</fullName>
    </submittedName>
</protein>
<dbReference type="EMBL" id="MU151253">
    <property type="protein sequence ID" value="KAF9446301.1"/>
    <property type="molecule type" value="Genomic_DNA"/>
</dbReference>
<keyword evidence="2" id="KW-0812">Transmembrane</keyword>
<feature type="compositionally biased region" description="Polar residues" evidence="1">
    <location>
        <begin position="304"/>
        <end position="318"/>
    </location>
</feature>
<feature type="compositionally biased region" description="Low complexity" evidence="1">
    <location>
        <begin position="78"/>
        <end position="94"/>
    </location>
</feature>
<gene>
    <name evidence="3" type="ORF">P691DRAFT_804404</name>
</gene>
<dbReference type="AlphaFoldDB" id="A0A9P6BZI6"/>
<feature type="region of interest" description="Disordered" evidence="1">
    <location>
        <begin position="275"/>
        <end position="327"/>
    </location>
</feature>
<evidence type="ECO:0000313" key="4">
    <source>
        <dbReference type="Proteomes" id="UP000807342"/>
    </source>
</evidence>
<feature type="compositionally biased region" description="Pro residues" evidence="1">
    <location>
        <begin position="292"/>
        <end position="301"/>
    </location>
</feature>
<organism evidence="3 4">
    <name type="scientific">Macrolepiota fuliginosa MF-IS2</name>
    <dbReference type="NCBI Taxonomy" id="1400762"/>
    <lineage>
        <taxon>Eukaryota</taxon>
        <taxon>Fungi</taxon>
        <taxon>Dikarya</taxon>
        <taxon>Basidiomycota</taxon>
        <taxon>Agaricomycotina</taxon>
        <taxon>Agaricomycetes</taxon>
        <taxon>Agaricomycetidae</taxon>
        <taxon>Agaricales</taxon>
        <taxon>Agaricineae</taxon>
        <taxon>Agaricaceae</taxon>
        <taxon>Macrolepiota</taxon>
    </lineage>
</organism>
<evidence type="ECO:0000313" key="3">
    <source>
        <dbReference type="EMBL" id="KAF9446301.1"/>
    </source>
</evidence>
<sequence length="357" mass="38973">MNTWDNILTCGVYLVYVCTLLWMLMKEFLGYPVDWSQKPPFAPAQQQCKDARAQGQLVARPKIRRLFLDKDEDLEADTTLPGSTGTGSGPPMDTSTKDIDEKMRKSGATSIAGDDEAYTKDVSQQDPPEDHVLPLYHTQPQPPAKPALEPVQAEETHTKTRSRTQSCEQASPAAVNVNVKLLPKALDVIVPRENQGLEEAPPHRLTFVKGLQYLEKHGFRFPPSPPKLPKPKYLSKKAPGIPTIDPSLANALAKYSPPTPGSATPTNVLFPPTINTTNTTDPPTTPLTPTTPTTPSPPLSPFPSSASCGSNYTATTEASYDDLPTPPDEDIPIHLISVPSWRCDPERAKFVFGSLSR</sequence>
<feature type="compositionally biased region" description="Basic and acidic residues" evidence="1">
    <location>
        <begin position="95"/>
        <end position="104"/>
    </location>
</feature>
<feature type="region of interest" description="Disordered" evidence="1">
    <location>
        <begin position="70"/>
        <end position="171"/>
    </location>
</feature>
<evidence type="ECO:0000256" key="1">
    <source>
        <dbReference type="SAM" id="MobiDB-lite"/>
    </source>
</evidence>
<reference evidence="3" key="1">
    <citation type="submission" date="2020-11" db="EMBL/GenBank/DDBJ databases">
        <authorList>
            <consortium name="DOE Joint Genome Institute"/>
            <person name="Ahrendt S."/>
            <person name="Riley R."/>
            <person name="Andreopoulos W."/>
            <person name="Labutti K."/>
            <person name="Pangilinan J."/>
            <person name="Ruiz-Duenas F.J."/>
            <person name="Barrasa J.M."/>
            <person name="Sanchez-Garcia M."/>
            <person name="Camarero S."/>
            <person name="Miyauchi S."/>
            <person name="Serrano A."/>
            <person name="Linde D."/>
            <person name="Babiker R."/>
            <person name="Drula E."/>
            <person name="Ayuso-Fernandez I."/>
            <person name="Pacheco R."/>
            <person name="Padilla G."/>
            <person name="Ferreira P."/>
            <person name="Barriuso J."/>
            <person name="Kellner H."/>
            <person name="Castanera R."/>
            <person name="Alfaro M."/>
            <person name="Ramirez L."/>
            <person name="Pisabarro A.G."/>
            <person name="Kuo A."/>
            <person name="Tritt A."/>
            <person name="Lipzen A."/>
            <person name="He G."/>
            <person name="Yan M."/>
            <person name="Ng V."/>
            <person name="Cullen D."/>
            <person name="Martin F."/>
            <person name="Rosso M.-N."/>
            <person name="Henrissat B."/>
            <person name="Hibbett D."/>
            <person name="Martinez A.T."/>
            <person name="Grigoriev I.V."/>
        </authorList>
    </citation>
    <scope>NUCLEOTIDE SEQUENCE</scope>
    <source>
        <strain evidence="3">MF-IS2</strain>
    </source>
</reference>
<feature type="compositionally biased region" description="Low complexity" evidence="1">
    <location>
        <begin position="275"/>
        <end position="291"/>
    </location>
</feature>
<keyword evidence="2" id="KW-1133">Transmembrane helix</keyword>
<feature type="transmembrane region" description="Helical" evidence="2">
    <location>
        <begin position="6"/>
        <end position="25"/>
    </location>
</feature>
<name>A0A9P6BZI6_9AGAR</name>
<dbReference type="Proteomes" id="UP000807342">
    <property type="component" value="Unassembled WGS sequence"/>
</dbReference>